<keyword evidence="2" id="KW-0328">Glycosyltransferase</keyword>
<evidence type="ECO:0000256" key="2">
    <source>
        <dbReference type="ARBA" id="ARBA00022676"/>
    </source>
</evidence>
<protein>
    <recommendedName>
        <fullName evidence="9">Galactoside 2-alpha-L-fucosyltransferase-like protein</fullName>
    </recommendedName>
</protein>
<keyword evidence="4" id="KW-0325">Glycoprotein</keyword>
<dbReference type="InterPro" id="IPR004938">
    <property type="entry name" value="XG_FTase"/>
</dbReference>
<evidence type="ECO:0000313" key="8">
    <source>
        <dbReference type="Proteomes" id="UP000284403"/>
    </source>
</evidence>
<evidence type="ECO:0000256" key="6">
    <source>
        <dbReference type="SAM" id="SignalP"/>
    </source>
</evidence>
<evidence type="ECO:0000256" key="1">
    <source>
        <dbReference type="ARBA" id="ARBA00010481"/>
    </source>
</evidence>
<keyword evidence="3" id="KW-0808">Transferase</keyword>
<evidence type="ECO:0000256" key="3">
    <source>
        <dbReference type="ARBA" id="ARBA00022679"/>
    </source>
</evidence>
<keyword evidence="8" id="KW-1185">Reference proteome</keyword>
<evidence type="ECO:0008006" key="9">
    <source>
        <dbReference type="Google" id="ProtNLM"/>
    </source>
</evidence>
<dbReference type="PROSITE" id="PS51257">
    <property type="entry name" value="PROKAR_LIPOPROTEIN"/>
    <property type="match status" value="1"/>
</dbReference>
<dbReference type="GO" id="GO:0071555">
    <property type="term" value="P:cell wall organization"/>
    <property type="evidence" value="ECO:0007669"/>
    <property type="project" value="UniProtKB-KW"/>
</dbReference>
<organism evidence="7 8">
    <name type="scientific">Trypanosoma conorhini</name>
    <dbReference type="NCBI Taxonomy" id="83891"/>
    <lineage>
        <taxon>Eukaryota</taxon>
        <taxon>Discoba</taxon>
        <taxon>Euglenozoa</taxon>
        <taxon>Kinetoplastea</taxon>
        <taxon>Metakinetoplastina</taxon>
        <taxon>Trypanosomatida</taxon>
        <taxon>Trypanosomatidae</taxon>
        <taxon>Trypanosoma</taxon>
    </lineage>
</organism>
<dbReference type="GO" id="GO:0042546">
    <property type="term" value="P:cell wall biogenesis"/>
    <property type="evidence" value="ECO:0007669"/>
    <property type="project" value="InterPro"/>
</dbReference>
<dbReference type="Pfam" id="PF03254">
    <property type="entry name" value="XG_FTase"/>
    <property type="match status" value="2"/>
</dbReference>
<feature type="chain" id="PRO_5019501474" description="Galactoside 2-alpha-L-fucosyltransferase-like protein" evidence="6">
    <location>
        <begin position="29"/>
        <end position="545"/>
    </location>
</feature>
<dbReference type="PANTHER" id="PTHR31889:SF2">
    <property type="entry name" value="FUCOSYLTRANSFERASE 3"/>
    <property type="match status" value="1"/>
</dbReference>
<dbReference type="PANTHER" id="PTHR31889">
    <property type="entry name" value="FUCOSYLTRANSFERASE 2-RELATED"/>
    <property type="match status" value="1"/>
</dbReference>
<dbReference type="GO" id="GO:0008107">
    <property type="term" value="F:galactoside 2-alpha-L-fucosyltransferase activity"/>
    <property type="evidence" value="ECO:0007669"/>
    <property type="project" value="InterPro"/>
</dbReference>
<evidence type="ECO:0000313" key="7">
    <source>
        <dbReference type="EMBL" id="RNF06163.1"/>
    </source>
</evidence>
<keyword evidence="5" id="KW-0961">Cell wall biogenesis/degradation</keyword>
<name>A0A422NL21_9TRYP</name>
<comment type="similarity">
    <text evidence="1">Belongs to the glycosyltransferase 37 family.</text>
</comment>
<feature type="signal peptide" evidence="6">
    <location>
        <begin position="1"/>
        <end position="28"/>
    </location>
</feature>
<evidence type="ECO:0000256" key="4">
    <source>
        <dbReference type="ARBA" id="ARBA00023180"/>
    </source>
</evidence>
<keyword evidence="6" id="KW-0732">Signal</keyword>
<comment type="caution">
    <text evidence="7">The sequence shown here is derived from an EMBL/GenBank/DDBJ whole genome shotgun (WGS) entry which is preliminary data.</text>
</comment>
<dbReference type="GO" id="GO:0016020">
    <property type="term" value="C:membrane"/>
    <property type="evidence" value="ECO:0007669"/>
    <property type="project" value="InterPro"/>
</dbReference>
<dbReference type="Proteomes" id="UP000284403">
    <property type="component" value="Unassembled WGS sequence"/>
</dbReference>
<dbReference type="RefSeq" id="XP_029225398.1">
    <property type="nucleotide sequence ID" value="XM_029374506.1"/>
</dbReference>
<evidence type="ECO:0000256" key="5">
    <source>
        <dbReference type="ARBA" id="ARBA00023316"/>
    </source>
</evidence>
<dbReference type="GeneID" id="40321255"/>
<accession>A0A422NL21</accession>
<proteinExistence type="inferred from homology"/>
<dbReference type="EMBL" id="MKKU01000609">
    <property type="protein sequence ID" value="RNF06163.1"/>
    <property type="molecule type" value="Genomic_DNA"/>
</dbReference>
<reference evidence="7 8" key="1">
    <citation type="journal article" date="2018" name="BMC Genomics">
        <title>Genomic comparison of Trypanosoma conorhini and Trypanosoma rangeli to Trypanosoma cruzi strains of high and low virulence.</title>
        <authorList>
            <person name="Bradwell K.R."/>
            <person name="Koparde V.N."/>
            <person name="Matveyev A.V."/>
            <person name="Serrano M.G."/>
            <person name="Alves J.M."/>
            <person name="Parikh H."/>
            <person name="Huang B."/>
            <person name="Lee V."/>
            <person name="Espinosa-Alvarez O."/>
            <person name="Ortiz P.A."/>
            <person name="Costa-Martins A.G."/>
            <person name="Teixeira M.M."/>
            <person name="Buck G.A."/>
        </authorList>
    </citation>
    <scope>NUCLEOTIDE SEQUENCE [LARGE SCALE GENOMIC DNA]</scope>
    <source>
        <strain evidence="7 8">025E</strain>
    </source>
</reference>
<gene>
    <name evidence="7" type="ORF">Tco025E_07644</name>
</gene>
<dbReference type="AlphaFoldDB" id="A0A422NL21"/>
<sequence>MARAFCARRRVGLRVVLLTSLFLACAFAWVVSLDEADTDAAAEAHVEASPRRWMDTYLDAASALLPNLAPPPGGSDGSKEENQAFCDSMVKRMWEEVIPLRYNAAFKGALASHRRRHMAVSLGNPEVGQKYIVWSLSGGLGNRIQSLTSVLLAALLSGRVLLMKDWFTPLRPSGSPPIRPTLLPFVAHGNASQEAFRYESLRELFWFSNNERTPRVENEFMLCSLFPIMSLSQFEKLYPDEFRRPDNSTEVAVFKDGHAKIDIRAGRDKKLSLWKHFACEDSSATSEIDFFSHEKFIYIWTNQYFVPLFYANKRTRPIVRAWFTKDPFRSLLPLIFLPARPAMYRAVRFMRSNPLLKQRQYVGMHIRPFRRHETRPLVESFFYCVNHFVARATASPTFFLATMYREAKVHFSVNLLKKGARVVSLQPHRKEEKQGTGQGSVPEWEALADVVMLSLSNHLFLSPASTFGFLAAAVGEVEFVTFVKGRSRAAGGSEDTRCVRVDTSAVTEPCFTSWFRLDFIRNRRQQIGCELADLPSWSLRCGTDP</sequence>
<dbReference type="OrthoDB" id="428346at2759"/>